<sequence>MSQGCTVSVEEIQRWWEVPAIAHFCSLFRTAFNLPDFEIEELEKALSEQDLDFLGDLIACLLQGCYQRTDITPQAFSSYLDDIISYRWELEEGKPNPLREGPFENLPPRTQVELLHRLCDYRLDAADVFDLLKGLDADSLRVEPLGQDGNGALYWYFYGTRMYKEEPVKRKAEKISSEASDLTLPEKKKRGRPPKKKKLDDPQLSEVESEVTEVKTENGLDDHHHSTGRKRGAWSLVCDTEEQWVSLAESIKDKTSPQDRHLYRVISQNFLPEISSMIEHKEREQKQKLLDPAPVRMSQRFSEKHINRDEEDNLKALGEEEKKKDEELDRQVLLAEQRREEERLLQEEQQREKMEKIKAVEERAKRRKMREEKAWLLSQGKELPPELLNLEPSSPVRRTRKNKEFYEIDDDYTALYKVLEVLKAHKDSWPFLEPVDDSYAPNYHEIIKTPMDLSTIEKKLNDGEYIAKEEFVADVKLMFENCVEYNGEDSEYTIMAESLERCFSRALLKHFPSEDGDTDEEFHISSEDKDRKEKKRNRGSKQGPESLIKATEQVQRKRNSQGGKGSTPSEEENSKTTRLLPSPHWVNGPPHPHNLPPSQHHLHDGDMRGMYHPGQQLRRPPGPHGLHGPHMYAQRMTMDPRFAYPAHIPRHGDPSVNHIPHNFNMQHRMIEGHHMGPRYPMGPDPNQQQPPHHQQQHPYMGPTHGPSLGPRPVALQPGPPPEASMYPSHHRPEGHNMHPMGNRFSGPEGPPQHNYPALRPPGMGLSNMWTGMNHHERPNGMRMQDPNMMNQRNFSYGGVPPPVGHKPWPEAAGYPQPPPNAQYQMSTAAGSPGPMSSRPPVPHPDSGRTRLASMLESPEMLALQQLSASSRPPAGAPHQNMGNFQQPGPPSGIGSIPAHPSQQPPPAPEVQLLRPAGDNGPDSQPSQQTDMQPKGSTAESKMAANNMCDEASSYKNNLSINQEHPSNPSPEEHHSGPAEGVKSPPAPYSSKSQENPSRPGLPQSSTESHRQEVDGQRQTDSHCPVEHISATTVASHLNTSNNTSTDPTPPSHLQHTQNSPQQRAQSPALLLQNVQSQNSTQQMSENNLPHVQNAHQQSEHQQNIQKRQQPQAAQSTQSPTQQMTQDTQQHSSLLSPHHVPQNVSPQRPTQNNSPMNGMPQSATQGAQPGPPQPAPLTSLPPSHPTPLLPSQPSPADHGDQRPSEPTSRLDTEGTAIPPQHTMMKSGTPNGIYKHQAFSPSCHQTQLVGNNPGMQAQRGPAPALNPSMPPHSQGQANGVMGPYGMGNHPHYSQTNMTRHISPSAHHSYHNQAINPLHNPAHHPTYHQHGGTAYSYHMPGQQHPQAHPNMYPPHQYQQQHYYPQPHPQAQVHNQANSRGSYPPEEWHRSHYQPHQPMPPNAYLPVASARGNGYLKESSVSPLGSEGSGGASLVSPGPVPEVGPHPGVPEEGTCESREQASGGSPSKQAHTESSDRPESPKEILDLDSHNAAARSRSSQPPRRQHTSASHLVSGFMYDPRAVHPGMQQGGVPPPHMMSQVSGDGNRVPYPGQPYSDPGRYAAQRPHPHLMEALQRPQQLPYSPGQTRMAMYRHPRATGHFQGMMIQQRGLPPEHFQHPG</sequence>
<reference evidence="1" key="1">
    <citation type="submission" date="2022-04" db="EMBL/GenBank/DDBJ databases">
        <title>Jade perch genome.</title>
        <authorList>
            <person name="Chao B."/>
        </authorList>
    </citation>
    <scope>NUCLEOTIDE SEQUENCE</scope>
    <source>
        <strain evidence="1">CB-2022</strain>
    </source>
</reference>
<evidence type="ECO:0000313" key="1">
    <source>
        <dbReference type="EMBL" id="KAI3371586.1"/>
    </source>
</evidence>
<keyword evidence="2" id="KW-1185">Reference proteome</keyword>
<dbReference type="Proteomes" id="UP000831701">
    <property type="component" value="Chromosome 6"/>
</dbReference>
<evidence type="ECO:0000313" key="2">
    <source>
        <dbReference type="Proteomes" id="UP000831701"/>
    </source>
</evidence>
<accession>A0ACB8WV44</accession>
<gene>
    <name evidence="1" type="ORF">L3Q82_024157</name>
</gene>
<comment type="caution">
    <text evidence="1">The sequence shown here is derived from an EMBL/GenBank/DDBJ whole genome shotgun (WGS) entry which is preliminary data.</text>
</comment>
<name>A0ACB8WV44_9TELE</name>
<organism evidence="1 2">
    <name type="scientific">Scortum barcoo</name>
    <name type="common">barcoo grunter</name>
    <dbReference type="NCBI Taxonomy" id="214431"/>
    <lineage>
        <taxon>Eukaryota</taxon>
        <taxon>Metazoa</taxon>
        <taxon>Chordata</taxon>
        <taxon>Craniata</taxon>
        <taxon>Vertebrata</taxon>
        <taxon>Euteleostomi</taxon>
        <taxon>Actinopterygii</taxon>
        <taxon>Neopterygii</taxon>
        <taxon>Teleostei</taxon>
        <taxon>Neoteleostei</taxon>
        <taxon>Acanthomorphata</taxon>
        <taxon>Eupercaria</taxon>
        <taxon>Centrarchiformes</taxon>
        <taxon>Terapontoidei</taxon>
        <taxon>Terapontidae</taxon>
        <taxon>Scortum</taxon>
    </lineage>
</organism>
<protein>
    <submittedName>
        <fullName evidence="1">Uncharacterized protein</fullName>
    </submittedName>
</protein>
<dbReference type="EMBL" id="CM041536">
    <property type="protein sequence ID" value="KAI3371586.1"/>
    <property type="molecule type" value="Genomic_DNA"/>
</dbReference>
<proteinExistence type="predicted"/>